<keyword evidence="4" id="KW-1185">Reference proteome</keyword>
<organism evidence="4 5">
    <name type="scientific">Diaphorina citri</name>
    <name type="common">Asian citrus psyllid</name>
    <dbReference type="NCBI Taxonomy" id="121845"/>
    <lineage>
        <taxon>Eukaryota</taxon>
        <taxon>Metazoa</taxon>
        <taxon>Ecdysozoa</taxon>
        <taxon>Arthropoda</taxon>
        <taxon>Hexapoda</taxon>
        <taxon>Insecta</taxon>
        <taxon>Pterygota</taxon>
        <taxon>Neoptera</taxon>
        <taxon>Paraneoptera</taxon>
        <taxon>Hemiptera</taxon>
        <taxon>Sternorrhyncha</taxon>
        <taxon>Psylloidea</taxon>
        <taxon>Psyllidae</taxon>
        <taxon>Diaphorininae</taxon>
        <taxon>Diaphorina</taxon>
    </lineage>
</organism>
<dbReference type="Proteomes" id="UP000079169">
    <property type="component" value="Unplaced"/>
</dbReference>
<dbReference type="AlphaFoldDB" id="A0A1S3D8C9"/>
<dbReference type="RefSeq" id="XP_008475683.1">
    <property type="nucleotide sequence ID" value="XM_008477461.1"/>
</dbReference>
<name>A0A1S3D8C9_DIACI</name>
<reference evidence="5" key="1">
    <citation type="submission" date="2025-08" db="UniProtKB">
        <authorList>
            <consortium name="RefSeq"/>
        </authorList>
    </citation>
    <scope>IDENTIFICATION</scope>
</reference>
<evidence type="ECO:0000256" key="1">
    <source>
        <dbReference type="SAM" id="Coils"/>
    </source>
</evidence>
<dbReference type="PaxDb" id="121845-A0A1S3D8C9"/>
<dbReference type="Pfam" id="PF25298">
    <property type="entry name" value="Baculo_FP_2nd"/>
    <property type="match status" value="1"/>
</dbReference>
<dbReference type="KEGG" id="dci:103512683"/>
<feature type="region of interest" description="Disordered" evidence="2">
    <location>
        <begin position="1"/>
        <end position="20"/>
    </location>
</feature>
<dbReference type="InterPro" id="IPR057251">
    <property type="entry name" value="FP_C"/>
</dbReference>
<dbReference type="OrthoDB" id="6621537at2759"/>
<keyword evidence="1" id="KW-0175">Coiled coil</keyword>
<evidence type="ECO:0000313" key="5">
    <source>
        <dbReference type="RefSeq" id="XP_008475683.1"/>
    </source>
</evidence>
<proteinExistence type="predicted"/>
<dbReference type="OMA" id="IANHINC"/>
<feature type="domain" description="FP protein C-terminal" evidence="3">
    <location>
        <begin position="182"/>
        <end position="232"/>
    </location>
</feature>
<evidence type="ECO:0000256" key="2">
    <source>
        <dbReference type="SAM" id="MobiDB-lite"/>
    </source>
</evidence>
<evidence type="ECO:0000259" key="3">
    <source>
        <dbReference type="Pfam" id="PF25298"/>
    </source>
</evidence>
<sequence length="258" mass="30234">MGRGSKKFKNDDSVIEIDEDKDNGEMMNLLKKMDSRMEDMEKKMNRVLQVVETQKKKIEELQKELNQVKDENKKMKEESVESKEIISELQQRQRISNIIINGVKQEKNEDVYKIIETLGNKLGIPDCMKDVHKAHRVNTLAKNKIKPIVVRLSNTSVRDKWTTASRSKQLYKEKIYINEHLTKANQDLLFKAKKLKEANGYKFVWVRDCKIMIRKNESSRIYVIRNVRDLETYMTLVPPQLSENADDYLSATSSTFSK</sequence>
<evidence type="ECO:0000313" key="4">
    <source>
        <dbReference type="Proteomes" id="UP000079169"/>
    </source>
</evidence>
<accession>A0A1S3D8C9</accession>
<dbReference type="GeneID" id="103512683"/>
<feature type="coiled-coil region" evidence="1">
    <location>
        <begin position="23"/>
        <end position="92"/>
    </location>
</feature>
<gene>
    <name evidence="5" type="primary">LOC103512683</name>
</gene>
<protein>
    <submittedName>
        <fullName evidence="5">Uncharacterized protein PFB0145c-like</fullName>
    </submittedName>
</protein>